<comment type="caution">
    <text evidence="1">The sequence shown here is derived from an EMBL/GenBank/DDBJ whole genome shotgun (WGS) entry which is preliminary data.</text>
</comment>
<evidence type="ECO:0000313" key="1">
    <source>
        <dbReference type="EMBL" id="NNH62881.1"/>
    </source>
</evidence>
<dbReference type="RefSeq" id="WP_170280026.1">
    <property type="nucleotide sequence ID" value="NZ_JABEQY010000005.1"/>
</dbReference>
<organism evidence="1 2">
    <name type="scientific">Rhizobium laguerreae</name>
    <dbReference type="NCBI Taxonomy" id="1076926"/>
    <lineage>
        <taxon>Bacteria</taxon>
        <taxon>Pseudomonadati</taxon>
        <taxon>Pseudomonadota</taxon>
        <taxon>Alphaproteobacteria</taxon>
        <taxon>Hyphomicrobiales</taxon>
        <taxon>Rhizobiaceae</taxon>
        <taxon>Rhizobium/Agrobacterium group</taxon>
        <taxon>Rhizobium</taxon>
    </lineage>
</organism>
<accession>A0A7Y2R1Y9</accession>
<dbReference type="Proteomes" id="UP000530654">
    <property type="component" value="Unassembled WGS sequence"/>
</dbReference>
<protein>
    <submittedName>
        <fullName evidence="1">Uncharacterized protein</fullName>
    </submittedName>
</protein>
<gene>
    <name evidence="1" type="ORF">HLI17_06160</name>
</gene>
<reference evidence="1 2" key="1">
    <citation type="submission" date="2020-04" db="EMBL/GenBank/DDBJ databases">
        <title>Rhizobium bacterial biofertilizers improve the content of phenolic compounds of Lactuca sativa L. under non-saline and saline-stress conditions.</title>
        <authorList>
            <person name="Ayuso-Calles M."/>
            <person name="Garcia-Estevez I."/>
            <person name="Jimenez-Gomez A."/>
            <person name="Flores-Felix J.D."/>
            <person name="Escribano-Bailon M."/>
            <person name="Rivas R."/>
        </authorList>
    </citation>
    <scope>NUCLEOTIDE SEQUENCE [LARGE SCALE GENOMIC DNA]</scope>
    <source>
        <strain evidence="1 2">GPTR02</strain>
    </source>
</reference>
<dbReference type="EMBL" id="JABEQY010000005">
    <property type="protein sequence ID" value="NNH62881.1"/>
    <property type="molecule type" value="Genomic_DNA"/>
</dbReference>
<evidence type="ECO:0000313" key="2">
    <source>
        <dbReference type="Proteomes" id="UP000530654"/>
    </source>
</evidence>
<sequence length="228" mass="26820">MGYKYKTPEEAKAAKAAQAKAYHLKTRGPRKTVDRRGMTNEELTAHNLDIYRRRATKQAAAAGRTYAPKREFTDQERIEGRRLAVQRYNQRRRAELGVPERAELRMKIRQEREAAKADRMARRAERSKLSGYERWRAYYENETPEQRRRRLYLKAIYRETEVNPKVREIVDHILFDFAKATTSATKADVAEEWYGVSLHCWLTDKAMWYGEVHRLMGEHLLTEDGGAL</sequence>
<dbReference type="AlphaFoldDB" id="A0A7Y2R1Y9"/>
<name>A0A7Y2R1Y9_9HYPH</name>
<proteinExistence type="predicted"/>